<comment type="caution">
    <text evidence="2">The sequence shown here is derived from an EMBL/GenBank/DDBJ whole genome shotgun (WGS) entry which is preliminary data.</text>
</comment>
<gene>
    <name evidence="2" type="ORF">GCM10011361_18640</name>
</gene>
<evidence type="ECO:0000313" key="2">
    <source>
        <dbReference type="EMBL" id="GGD52203.1"/>
    </source>
</evidence>
<accession>A0ABQ1R1W0</accession>
<sequence length="86" mass="9784">MNISVELTLSPLQDDFEPPVIAFIKALRASGLKVVENPLSTQVFGPYDQVMTLLQTELKEVFESIDHGLLYMKIVKSDRSDYEPHF</sequence>
<dbReference type="RefSeq" id="WP_188370406.1">
    <property type="nucleotide sequence ID" value="NZ_BMFH01000001.1"/>
</dbReference>
<protein>
    <recommendedName>
        <fullName evidence="1">Thiamine-binding protein domain-containing protein</fullName>
    </recommendedName>
</protein>
<dbReference type="InterPro" id="IPR002767">
    <property type="entry name" value="Thiamine_BP"/>
</dbReference>
<dbReference type="InterPro" id="IPR029756">
    <property type="entry name" value="MTH1187/YkoF-like"/>
</dbReference>
<dbReference type="SUPFAM" id="SSF89957">
    <property type="entry name" value="MTH1187/YkoF-like"/>
    <property type="match status" value="1"/>
</dbReference>
<dbReference type="Gene3D" id="3.30.70.930">
    <property type="match status" value="1"/>
</dbReference>
<feature type="domain" description="Thiamine-binding protein" evidence="1">
    <location>
        <begin position="5"/>
        <end position="81"/>
    </location>
</feature>
<dbReference type="EMBL" id="BMFH01000001">
    <property type="protein sequence ID" value="GGD52203.1"/>
    <property type="molecule type" value="Genomic_DNA"/>
</dbReference>
<name>A0ABQ1R1W0_9FLAO</name>
<evidence type="ECO:0000259" key="1">
    <source>
        <dbReference type="Pfam" id="PF01910"/>
    </source>
</evidence>
<dbReference type="Proteomes" id="UP000625780">
    <property type="component" value="Unassembled WGS sequence"/>
</dbReference>
<proteinExistence type="predicted"/>
<reference evidence="3" key="1">
    <citation type="journal article" date="2019" name="Int. J. Syst. Evol. Microbiol.">
        <title>The Global Catalogue of Microorganisms (GCM) 10K type strain sequencing project: providing services to taxonomists for standard genome sequencing and annotation.</title>
        <authorList>
            <consortium name="The Broad Institute Genomics Platform"/>
            <consortium name="The Broad Institute Genome Sequencing Center for Infectious Disease"/>
            <person name="Wu L."/>
            <person name="Ma J."/>
        </authorList>
    </citation>
    <scope>NUCLEOTIDE SEQUENCE [LARGE SCALE GENOMIC DNA]</scope>
    <source>
        <strain evidence="3">CGMCC 1.12606</strain>
    </source>
</reference>
<keyword evidence="3" id="KW-1185">Reference proteome</keyword>
<evidence type="ECO:0000313" key="3">
    <source>
        <dbReference type="Proteomes" id="UP000625780"/>
    </source>
</evidence>
<organism evidence="2 3">
    <name type="scientific">Muriicola marianensis</name>
    <dbReference type="NCBI Taxonomy" id="1324801"/>
    <lineage>
        <taxon>Bacteria</taxon>
        <taxon>Pseudomonadati</taxon>
        <taxon>Bacteroidota</taxon>
        <taxon>Flavobacteriia</taxon>
        <taxon>Flavobacteriales</taxon>
        <taxon>Flavobacteriaceae</taxon>
        <taxon>Muriicola</taxon>
    </lineage>
</organism>
<dbReference type="Pfam" id="PF01910">
    <property type="entry name" value="Thiamine_BP"/>
    <property type="match status" value="1"/>
</dbReference>